<dbReference type="Proteomes" id="UP000315303">
    <property type="component" value="Unassembled WGS sequence"/>
</dbReference>
<feature type="transmembrane region" description="Helical" evidence="8">
    <location>
        <begin position="299"/>
        <end position="320"/>
    </location>
</feature>
<keyword evidence="6 8" id="KW-1133">Transmembrane helix</keyword>
<protein>
    <submittedName>
        <fullName evidence="9">Iron ABC transporter permease</fullName>
    </submittedName>
</protein>
<evidence type="ECO:0000256" key="5">
    <source>
        <dbReference type="ARBA" id="ARBA00022692"/>
    </source>
</evidence>
<dbReference type="Gene3D" id="1.10.3470.10">
    <property type="entry name" value="ABC transporter involved in vitamin B12 uptake, BtuC"/>
    <property type="match status" value="1"/>
</dbReference>
<dbReference type="PANTHER" id="PTHR30472">
    <property type="entry name" value="FERRIC ENTEROBACTIN TRANSPORT SYSTEM PERMEASE PROTEIN"/>
    <property type="match status" value="1"/>
</dbReference>
<proteinExistence type="inferred from homology"/>
<feature type="transmembrane region" description="Helical" evidence="8">
    <location>
        <begin position="114"/>
        <end position="134"/>
    </location>
</feature>
<dbReference type="GO" id="GO:0033214">
    <property type="term" value="P:siderophore-iron import into cell"/>
    <property type="evidence" value="ECO:0007669"/>
    <property type="project" value="TreeGrafter"/>
</dbReference>
<evidence type="ECO:0000256" key="7">
    <source>
        <dbReference type="ARBA" id="ARBA00023136"/>
    </source>
</evidence>
<feature type="transmembrane region" description="Helical" evidence="8">
    <location>
        <begin position="212"/>
        <end position="234"/>
    </location>
</feature>
<keyword evidence="5 8" id="KW-0812">Transmembrane</keyword>
<evidence type="ECO:0000256" key="6">
    <source>
        <dbReference type="ARBA" id="ARBA00022989"/>
    </source>
</evidence>
<keyword evidence="10" id="KW-1185">Reference proteome</keyword>
<evidence type="ECO:0000256" key="2">
    <source>
        <dbReference type="ARBA" id="ARBA00007935"/>
    </source>
</evidence>
<dbReference type="SUPFAM" id="SSF81345">
    <property type="entry name" value="ABC transporter involved in vitamin B12 uptake, BtuC"/>
    <property type="match status" value="1"/>
</dbReference>
<reference evidence="9 10" key="1">
    <citation type="submission" date="2019-01" db="EMBL/GenBank/DDBJ databases">
        <title>Litorilituus lipolytica sp. nov., isolated from intertidal sand of the Yellow Sea in China.</title>
        <authorList>
            <person name="Liu A."/>
        </authorList>
    </citation>
    <scope>NUCLEOTIDE SEQUENCE [LARGE SCALE GENOMIC DNA]</scope>
    <source>
        <strain evidence="9 10">RZ04</strain>
    </source>
</reference>
<keyword evidence="4" id="KW-1003">Cell membrane</keyword>
<feature type="transmembrane region" description="Helical" evidence="8">
    <location>
        <begin position="85"/>
        <end position="102"/>
    </location>
</feature>
<dbReference type="GO" id="GO:0022857">
    <property type="term" value="F:transmembrane transporter activity"/>
    <property type="evidence" value="ECO:0007669"/>
    <property type="project" value="InterPro"/>
</dbReference>
<dbReference type="InterPro" id="IPR000522">
    <property type="entry name" value="ABC_transptr_permease_BtuC"/>
</dbReference>
<comment type="subcellular location">
    <subcellularLocation>
        <location evidence="1">Cell membrane</location>
        <topology evidence="1">Multi-pass membrane protein</topology>
    </subcellularLocation>
</comment>
<dbReference type="EMBL" id="SAWY01000019">
    <property type="protein sequence ID" value="TPH15733.1"/>
    <property type="molecule type" value="Genomic_DNA"/>
</dbReference>
<comment type="similarity">
    <text evidence="2">Belongs to the binding-protein-dependent transport system permease family. FecCD subfamily.</text>
</comment>
<evidence type="ECO:0000256" key="1">
    <source>
        <dbReference type="ARBA" id="ARBA00004651"/>
    </source>
</evidence>
<feature type="transmembrane region" description="Helical" evidence="8">
    <location>
        <begin position="27"/>
        <end position="51"/>
    </location>
</feature>
<evidence type="ECO:0000313" key="9">
    <source>
        <dbReference type="EMBL" id="TPH15733.1"/>
    </source>
</evidence>
<dbReference type="PANTHER" id="PTHR30472:SF67">
    <property type="entry name" value="PERMEASE OF ABC TRANSPORTER-RELATED"/>
    <property type="match status" value="1"/>
</dbReference>
<dbReference type="Pfam" id="PF01032">
    <property type="entry name" value="FecCD"/>
    <property type="match status" value="1"/>
</dbReference>
<organism evidence="9 10">
    <name type="scientific">Litorilituus lipolyticus</name>
    <dbReference type="NCBI Taxonomy" id="2491017"/>
    <lineage>
        <taxon>Bacteria</taxon>
        <taxon>Pseudomonadati</taxon>
        <taxon>Pseudomonadota</taxon>
        <taxon>Gammaproteobacteria</taxon>
        <taxon>Alteromonadales</taxon>
        <taxon>Colwelliaceae</taxon>
        <taxon>Litorilituus</taxon>
    </lineage>
</organism>
<accession>A0A502L173</accession>
<dbReference type="FunFam" id="1.10.3470.10:FF:000001">
    <property type="entry name" value="Vitamin B12 ABC transporter permease BtuC"/>
    <property type="match status" value="1"/>
</dbReference>
<gene>
    <name evidence="9" type="ORF">EPA86_09180</name>
</gene>
<dbReference type="GO" id="GO:0005886">
    <property type="term" value="C:plasma membrane"/>
    <property type="evidence" value="ECO:0007669"/>
    <property type="project" value="UniProtKB-SubCell"/>
</dbReference>
<sequence length="356" mass="38923">MPNHAITPHSRITAAQSEKVAKTQLNYLSITLVTTFICLLSFFCALSYGAADISFSDVWQSFFPEQTKETGFIDRIIWELRMPRAILAFLAGCGLAISGLILQTVTRNPLADPYLFGISSGASLGVVMLITFTGGMFTGLAPIAAFIGSLLAMVMLMLIAGRRQSQQVESMLLAGVALSFLFSSITNLLLYHTDPQAVTAVLFWTLGSFSRAQWENLLFPTIVISVCITIMLAYRRQLNAMLLGDESATTLGINVNRFRLIMLLLSSLITATLVSMCGGIGFVGLMIPHIVRFFISQGSMYGILLTALVGGIFMLWVDILSRTVLENQELPVGVITAATGSLFFLTLLYFRKNRPN</sequence>
<dbReference type="InterPro" id="IPR037294">
    <property type="entry name" value="ABC_BtuC-like"/>
</dbReference>
<feature type="transmembrane region" description="Helical" evidence="8">
    <location>
        <begin position="332"/>
        <end position="350"/>
    </location>
</feature>
<feature type="transmembrane region" description="Helical" evidence="8">
    <location>
        <begin position="260"/>
        <end position="287"/>
    </location>
</feature>
<dbReference type="RefSeq" id="WP_140603131.1">
    <property type="nucleotide sequence ID" value="NZ_SAWY01000019.1"/>
</dbReference>
<evidence type="ECO:0000256" key="8">
    <source>
        <dbReference type="SAM" id="Phobius"/>
    </source>
</evidence>
<dbReference type="OrthoDB" id="9055647at2"/>
<feature type="transmembrane region" description="Helical" evidence="8">
    <location>
        <begin position="172"/>
        <end position="192"/>
    </location>
</feature>
<keyword evidence="7 8" id="KW-0472">Membrane</keyword>
<evidence type="ECO:0000313" key="10">
    <source>
        <dbReference type="Proteomes" id="UP000315303"/>
    </source>
</evidence>
<name>A0A502L173_9GAMM</name>
<evidence type="ECO:0000256" key="3">
    <source>
        <dbReference type="ARBA" id="ARBA00022448"/>
    </source>
</evidence>
<evidence type="ECO:0000256" key="4">
    <source>
        <dbReference type="ARBA" id="ARBA00022475"/>
    </source>
</evidence>
<dbReference type="AlphaFoldDB" id="A0A502L173"/>
<keyword evidence="3" id="KW-0813">Transport</keyword>
<comment type="caution">
    <text evidence="9">The sequence shown here is derived from an EMBL/GenBank/DDBJ whole genome shotgun (WGS) entry which is preliminary data.</text>
</comment>
<feature type="transmembrane region" description="Helical" evidence="8">
    <location>
        <begin position="140"/>
        <end position="160"/>
    </location>
</feature>
<dbReference type="CDD" id="cd06550">
    <property type="entry name" value="TM_ABC_iron-siderophores_like"/>
    <property type="match status" value="1"/>
</dbReference>